<dbReference type="PROSITE" id="PS50931">
    <property type="entry name" value="HTH_LYSR"/>
    <property type="match status" value="1"/>
</dbReference>
<evidence type="ECO:0000313" key="6">
    <source>
        <dbReference type="EMBL" id="MCC2229663.1"/>
    </source>
</evidence>
<keyword evidence="7" id="KW-1185">Reference proteome</keyword>
<dbReference type="AlphaFoldDB" id="A0AAE3E7Q2"/>
<dbReference type="InterPro" id="IPR000847">
    <property type="entry name" value="LysR_HTH_N"/>
</dbReference>
<feature type="domain" description="HTH lysR-type" evidence="5">
    <location>
        <begin position="1"/>
        <end position="58"/>
    </location>
</feature>
<evidence type="ECO:0000256" key="1">
    <source>
        <dbReference type="ARBA" id="ARBA00009437"/>
    </source>
</evidence>
<dbReference type="Gene3D" id="1.10.10.10">
    <property type="entry name" value="Winged helix-like DNA-binding domain superfamily/Winged helix DNA-binding domain"/>
    <property type="match status" value="1"/>
</dbReference>
<comment type="similarity">
    <text evidence="1">Belongs to the LysR transcriptional regulatory family.</text>
</comment>
<keyword evidence="2" id="KW-0805">Transcription regulation</keyword>
<evidence type="ECO:0000259" key="5">
    <source>
        <dbReference type="PROSITE" id="PS50931"/>
    </source>
</evidence>
<dbReference type="PANTHER" id="PTHR30346:SF28">
    <property type="entry name" value="HTH-TYPE TRANSCRIPTIONAL REGULATOR CYNR"/>
    <property type="match status" value="1"/>
</dbReference>
<dbReference type="InterPro" id="IPR005119">
    <property type="entry name" value="LysR_subst-bd"/>
</dbReference>
<evidence type="ECO:0000256" key="3">
    <source>
        <dbReference type="ARBA" id="ARBA00023125"/>
    </source>
</evidence>
<dbReference type="Gene3D" id="3.40.190.290">
    <property type="match status" value="1"/>
</dbReference>
<dbReference type="SUPFAM" id="SSF53850">
    <property type="entry name" value="Periplasmic binding protein-like II"/>
    <property type="match status" value="1"/>
</dbReference>
<reference evidence="6" key="1">
    <citation type="submission" date="2021-10" db="EMBL/GenBank/DDBJ databases">
        <title>Anaerobic single-cell dispensing facilitates the cultivation of human gut bacteria.</title>
        <authorList>
            <person name="Afrizal A."/>
        </authorList>
    </citation>
    <scope>NUCLEOTIDE SEQUENCE</scope>
    <source>
        <strain evidence="6">CLA-AA-H215</strain>
    </source>
</reference>
<dbReference type="Pfam" id="PF03466">
    <property type="entry name" value="LysR_substrate"/>
    <property type="match status" value="1"/>
</dbReference>
<dbReference type="GO" id="GO:0003700">
    <property type="term" value="F:DNA-binding transcription factor activity"/>
    <property type="evidence" value="ECO:0007669"/>
    <property type="project" value="InterPro"/>
</dbReference>
<dbReference type="InterPro" id="IPR036388">
    <property type="entry name" value="WH-like_DNA-bd_sf"/>
</dbReference>
<evidence type="ECO:0000256" key="4">
    <source>
        <dbReference type="ARBA" id="ARBA00023163"/>
    </source>
</evidence>
<keyword evidence="3" id="KW-0238">DNA-binding</keyword>
<evidence type="ECO:0000313" key="7">
    <source>
        <dbReference type="Proteomes" id="UP001198182"/>
    </source>
</evidence>
<sequence length="295" mass="32871">MTLKQLEYFLAIAEAGHITAAAKNLNISQPPLSLQLKALEDEFGVQLFERDKRNLTITHEGLILQERAREIIRLVNETVRDLQNMGAEAKGTIHIGTIVSVCNSLLPEKIMSFNKSHPQVDFQVFEGSSNHVMDLLNDGSIDVGIIREPFNTSLYHSLAIRGEDASEEATDAFAAIGLPNFFEGITGNEINLAQLKGKPLIIHRRYNDLIMNACRQQGFSPNIICQNTETASSISWAEAGIGVAVAPYTAAIQYMNDRMVSKTIVQPTLHTKSFLVWRKDTHLANIVQQFIHLFE</sequence>
<keyword evidence="4" id="KW-0804">Transcription</keyword>
<comment type="caution">
    <text evidence="6">The sequence shown here is derived from an EMBL/GenBank/DDBJ whole genome shotgun (WGS) entry which is preliminary data.</text>
</comment>
<accession>A0AAE3E7Q2</accession>
<organism evidence="6 7">
    <name type="scientific">Hominifimenecus microfluidus</name>
    <dbReference type="NCBI Taxonomy" id="2885348"/>
    <lineage>
        <taxon>Bacteria</taxon>
        <taxon>Bacillati</taxon>
        <taxon>Bacillota</taxon>
        <taxon>Clostridia</taxon>
        <taxon>Lachnospirales</taxon>
        <taxon>Lachnospiraceae</taxon>
        <taxon>Hominifimenecus</taxon>
    </lineage>
</organism>
<dbReference type="PANTHER" id="PTHR30346">
    <property type="entry name" value="TRANSCRIPTIONAL DUAL REGULATOR HCAR-RELATED"/>
    <property type="match status" value="1"/>
</dbReference>
<dbReference type="EMBL" id="JAJEQR010000003">
    <property type="protein sequence ID" value="MCC2229663.1"/>
    <property type="molecule type" value="Genomic_DNA"/>
</dbReference>
<dbReference type="GO" id="GO:0003677">
    <property type="term" value="F:DNA binding"/>
    <property type="evidence" value="ECO:0007669"/>
    <property type="project" value="UniProtKB-KW"/>
</dbReference>
<dbReference type="CDD" id="cd05466">
    <property type="entry name" value="PBP2_LTTR_substrate"/>
    <property type="match status" value="1"/>
</dbReference>
<dbReference type="FunFam" id="1.10.10.10:FF:000001">
    <property type="entry name" value="LysR family transcriptional regulator"/>
    <property type="match status" value="1"/>
</dbReference>
<dbReference type="SUPFAM" id="SSF46785">
    <property type="entry name" value="Winged helix' DNA-binding domain"/>
    <property type="match status" value="1"/>
</dbReference>
<dbReference type="RefSeq" id="WP_308452450.1">
    <property type="nucleotide sequence ID" value="NZ_JAJEQR010000003.1"/>
</dbReference>
<dbReference type="Pfam" id="PF00126">
    <property type="entry name" value="HTH_1"/>
    <property type="match status" value="1"/>
</dbReference>
<protein>
    <submittedName>
        <fullName evidence="6">LysR family transcriptional regulator</fullName>
    </submittedName>
</protein>
<dbReference type="PRINTS" id="PR00039">
    <property type="entry name" value="HTHLYSR"/>
</dbReference>
<name>A0AAE3E7Q2_9FIRM</name>
<dbReference type="GO" id="GO:0032993">
    <property type="term" value="C:protein-DNA complex"/>
    <property type="evidence" value="ECO:0007669"/>
    <property type="project" value="TreeGrafter"/>
</dbReference>
<evidence type="ECO:0000256" key="2">
    <source>
        <dbReference type="ARBA" id="ARBA00023015"/>
    </source>
</evidence>
<proteinExistence type="inferred from homology"/>
<dbReference type="Proteomes" id="UP001198182">
    <property type="component" value="Unassembled WGS sequence"/>
</dbReference>
<gene>
    <name evidence="6" type="ORF">LKD81_01425</name>
</gene>
<dbReference type="InterPro" id="IPR036390">
    <property type="entry name" value="WH_DNA-bd_sf"/>
</dbReference>